<evidence type="ECO:0000256" key="3">
    <source>
        <dbReference type="ARBA" id="ARBA00023170"/>
    </source>
</evidence>
<name>A0AAD2AB33_9LAMI</name>
<comment type="subcellular location">
    <subcellularLocation>
        <location evidence="1">Membrane</location>
        <topology evidence="1">Single-pass type I membrane protein</topology>
    </subcellularLocation>
</comment>
<organism evidence="4 5">
    <name type="scientific">Fraxinus pennsylvanica</name>
    <dbReference type="NCBI Taxonomy" id="56036"/>
    <lineage>
        <taxon>Eukaryota</taxon>
        <taxon>Viridiplantae</taxon>
        <taxon>Streptophyta</taxon>
        <taxon>Embryophyta</taxon>
        <taxon>Tracheophyta</taxon>
        <taxon>Spermatophyta</taxon>
        <taxon>Magnoliopsida</taxon>
        <taxon>eudicotyledons</taxon>
        <taxon>Gunneridae</taxon>
        <taxon>Pentapetalae</taxon>
        <taxon>asterids</taxon>
        <taxon>lamiids</taxon>
        <taxon>Lamiales</taxon>
        <taxon>Oleaceae</taxon>
        <taxon>Oleeae</taxon>
        <taxon>Fraxinus</taxon>
    </lineage>
</organism>
<dbReference type="AlphaFoldDB" id="A0AAD2AB33"/>
<evidence type="ECO:0000313" key="4">
    <source>
        <dbReference type="EMBL" id="CAI9784940.1"/>
    </source>
</evidence>
<keyword evidence="2" id="KW-0732">Signal</keyword>
<protein>
    <recommendedName>
        <fullName evidence="6">Non-specific serine/threonine protein kinase</fullName>
    </recommendedName>
</protein>
<dbReference type="Gene3D" id="3.80.10.10">
    <property type="entry name" value="Ribonuclease Inhibitor"/>
    <property type="match status" value="1"/>
</dbReference>
<dbReference type="Proteomes" id="UP000834106">
    <property type="component" value="Chromosome 21"/>
</dbReference>
<dbReference type="PANTHER" id="PTHR48053:SF37">
    <property type="entry name" value="LEUCINE-RICH REPEAT PROTEIN KINASE FAMILY PROTEIN"/>
    <property type="match status" value="1"/>
</dbReference>
<keyword evidence="5" id="KW-1185">Reference proteome</keyword>
<gene>
    <name evidence="4" type="ORF">FPE_LOCUS32370</name>
</gene>
<evidence type="ECO:0008006" key="6">
    <source>
        <dbReference type="Google" id="ProtNLM"/>
    </source>
</evidence>
<evidence type="ECO:0000313" key="5">
    <source>
        <dbReference type="Proteomes" id="UP000834106"/>
    </source>
</evidence>
<sequence length="210" mass="23523">MIYGDIPTEIGELVNLEMMYLWSNQLTGSVPDSVGILNPVKWLWFQGSNAPRVSSYMPEEIFTFPSLSKFLDLSSNSLIGFLPSKISGLQHLVLLNLSKNMLSGTILESFDSFISLRELYMFNNFFLGNLSPMSSMNSLEITCISHNNITGNQGFKNLLKTFLRNLNLSYNDLTGEVPIEGVFKNSSQVSVDGTVSFVEEFQIYSSHYAP</sequence>
<dbReference type="GO" id="GO:0016020">
    <property type="term" value="C:membrane"/>
    <property type="evidence" value="ECO:0007669"/>
    <property type="project" value="UniProtKB-SubCell"/>
</dbReference>
<evidence type="ECO:0000256" key="2">
    <source>
        <dbReference type="ARBA" id="ARBA00022729"/>
    </source>
</evidence>
<proteinExistence type="predicted"/>
<dbReference type="InterPro" id="IPR051716">
    <property type="entry name" value="Plant_RL_S/T_kinase"/>
</dbReference>
<evidence type="ECO:0000256" key="1">
    <source>
        <dbReference type="ARBA" id="ARBA00004479"/>
    </source>
</evidence>
<reference evidence="4" key="1">
    <citation type="submission" date="2023-05" db="EMBL/GenBank/DDBJ databases">
        <authorList>
            <person name="Huff M."/>
        </authorList>
    </citation>
    <scope>NUCLEOTIDE SEQUENCE</scope>
</reference>
<dbReference type="EMBL" id="OU503056">
    <property type="protein sequence ID" value="CAI9784940.1"/>
    <property type="molecule type" value="Genomic_DNA"/>
</dbReference>
<dbReference type="InterPro" id="IPR001611">
    <property type="entry name" value="Leu-rich_rpt"/>
</dbReference>
<accession>A0AAD2AB33</accession>
<dbReference type="SUPFAM" id="SSF52058">
    <property type="entry name" value="L domain-like"/>
    <property type="match status" value="1"/>
</dbReference>
<keyword evidence="3" id="KW-0675">Receptor</keyword>
<dbReference type="InterPro" id="IPR032675">
    <property type="entry name" value="LRR_dom_sf"/>
</dbReference>
<dbReference type="Pfam" id="PF00560">
    <property type="entry name" value="LRR_1"/>
    <property type="match status" value="4"/>
</dbReference>
<dbReference type="PANTHER" id="PTHR48053">
    <property type="entry name" value="LEUCINE RICH REPEAT FAMILY PROTEIN, EXPRESSED"/>
    <property type="match status" value="1"/>
</dbReference>